<dbReference type="GO" id="GO:0005509">
    <property type="term" value="F:calcium ion binding"/>
    <property type="evidence" value="ECO:0007669"/>
    <property type="project" value="InterPro"/>
</dbReference>
<dbReference type="EMBL" id="FYAH01000003">
    <property type="protein sequence ID" value="SMY16726.1"/>
    <property type="molecule type" value="Genomic_DNA"/>
</dbReference>
<dbReference type="Proteomes" id="UP000196485">
    <property type="component" value="Unassembled WGS sequence"/>
</dbReference>
<reference evidence="3" key="1">
    <citation type="submission" date="2017-06" db="EMBL/GenBank/DDBJ databases">
        <authorList>
            <person name="Rodrigo-Torres L."/>
            <person name="Arahal R. D."/>
            <person name="Lucena T."/>
        </authorList>
    </citation>
    <scope>NUCLEOTIDE SEQUENCE [LARGE SCALE GENOMIC DNA]</scope>
    <source>
        <strain evidence="3">type strain: CECT 9192</strain>
    </source>
</reference>
<dbReference type="InterPro" id="IPR011049">
    <property type="entry name" value="Serralysin-like_metalloprot_C"/>
</dbReference>
<keyword evidence="1" id="KW-0106">Calcium</keyword>
<proteinExistence type="predicted"/>
<accession>A0A1Y6KZD3</accession>
<organism evidence="2 3">
    <name type="scientific">Photobacterium aquimaris</name>
    <dbReference type="NCBI Taxonomy" id="512643"/>
    <lineage>
        <taxon>Bacteria</taxon>
        <taxon>Pseudomonadati</taxon>
        <taxon>Pseudomonadota</taxon>
        <taxon>Gammaproteobacteria</taxon>
        <taxon>Vibrionales</taxon>
        <taxon>Vibrionaceae</taxon>
        <taxon>Photobacterium</taxon>
    </lineage>
</organism>
<evidence type="ECO:0000256" key="1">
    <source>
        <dbReference type="ARBA" id="ARBA00022837"/>
    </source>
</evidence>
<dbReference type="Pfam" id="PF00353">
    <property type="entry name" value="HemolysinCabind"/>
    <property type="match status" value="1"/>
</dbReference>
<sequence length="182" mass="19593">MGIDTIHLGDALNSLDIQSVDDLNSRLNIVEQQGNTEIQIFDDQHQVVQNIILDGVSHNNLFGDNAANMTNADKLDALLNSGNLELSDNFGNQQDNTLTADNQGESLFGFGGNDILAAGQGNDILTGGSGDDVSIWHETSLSAVEDTDTITDFELDKDQINIYDLLIDDNGNLNLEVNSTQG</sequence>
<dbReference type="SUPFAM" id="SSF51120">
    <property type="entry name" value="beta-Roll"/>
    <property type="match status" value="1"/>
</dbReference>
<gene>
    <name evidence="2" type="ORF">PAQU9191_01962</name>
</gene>
<dbReference type="PROSITE" id="PS00330">
    <property type="entry name" value="HEMOLYSIN_CALCIUM"/>
    <property type="match status" value="1"/>
</dbReference>
<evidence type="ECO:0000313" key="2">
    <source>
        <dbReference type="EMBL" id="SMY16726.1"/>
    </source>
</evidence>
<evidence type="ECO:0000313" key="3">
    <source>
        <dbReference type="Proteomes" id="UP000196485"/>
    </source>
</evidence>
<dbReference type="Gene3D" id="2.150.10.10">
    <property type="entry name" value="Serralysin-like metalloprotease, C-terminal"/>
    <property type="match status" value="1"/>
</dbReference>
<dbReference type="InterPro" id="IPR018511">
    <property type="entry name" value="Hemolysin-typ_Ca-bd_CS"/>
</dbReference>
<name>A0A1Y6KZD3_9GAMM</name>
<protein>
    <submittedName>
        <fullName evidence="2">Uncharacterized protein</fullName>
    </submittedName>
</protein>
<dbReference type="AlphaFoldDB" id="A0A1Y6KZD3"/>
<dbReference type="GO" id="GO:0005615">
    <property type="term" value="C:extracellular space"/>
    <property type="evidence" value="ECO:0007669"/>
    <property type="project" value="InterPro"/>
</dbReference>
<dbReference type="RefSeq" id="WP_087820772.1">
    <property type="nucleotide sequence ID" value="NZ_FYAH01000003.1"/>
</dbReference>
<dbReference type="InterPro" id="IPR001343">
    <property type="entry name" value="Hemolysn_Ca-bd"/>
</dbReference>
<keyword evidence="3" id="KW-1185">Reference proteome</keyword>